<evidence type="ECO:0000313" key="1">
    <source>
        <dbReference type="EMBL" id="GAI89388.1"/>
    </source>
</evidence>
<sequence length="111" mass="12310">EHAIEGQGLVVNEARARATPCRVFAYKGREYAFSPGVIGLISGEKNPEQMEAFCKAGKTYEVKPGIKERFETFASAAETAHKEIEEIPKGERLVPWLTAMGEELEKRGIEV</sequence>
<comment type="caution">
    <text evidence="1">The sequence shown here is derived from an EMBL/GenBank/DDBJ whole genome shotgun (WGS) entry which is preliminary data.</text>
</comment>
<accession>X1S8V0</accession>
<proteinExistence type="predicted"/>
<dbReference type="AlphaFoldDB" id="X1S8V0"/>
<reference evidence="1" key="1">
    <citation type="journal article" date="2014" name="Front. Microbiol.">
        <title>High frequency of phylogenetically diverse reductive dehalogenase-homologous genes in deep subseafloor sedimentary metagenomes.</title>
        <authorList>
            <person name="Kawai M."/>
            <person name="Futagami T."/>
            <person name="Toyoda A."/>
            <person name="Takaki Y."/>
            <person name="Nishi S."/>
            <person name="Hori S."/>
            <person name="Arai W."/>
            <person name="Tsubouchi T."/>
            <person name="Morono Y."/>
            <person name="Uchiyama I."/>
            <person name="Ito T."/>
            <person name="Fujiyama A."/>
            <person name="Inagaki F."/>
            <person name="Takami H."/>
        </authorList>
    </citation>
    <scope>NUCLEOTIDE SEQUENCE</scope>
    <source>
        <strain evidence="1">Expedition CK06-06</strain>
    </source>
</reference>
<name>X1S8V0_9ZZZZ</name>
<organism evidence="1">
    <name type="scientific">marine sediment metagenome</name>
    <dbReference type="NCBI Taxonomy" id="412755"/>
    <lineage>
        <taxon>unclassified sequences</taxon>
        <taxon>metagenomes</taxon>
        <taxon>ecological metagenomes</taxon>
    </lineage>
</organism>
<feature type="non-terminal residue" evidence="1">
    <location>
        <position position="1"/>
    </location>
</feature>
<gene>
    <name evidence="1" type="ORF">S12H4_36156</name>
</gene>
<dbReference type="EMBL" id="BARW01021535">
    <property type="protein sequence ID" value="GAI89388.1"/>
    <property type="molecule type" value="Genomic_DNA"/>
</dbReference>
<protein>
    <submittedName>
        <fullName evidence="1">Uncharacterized protein</fullName>
    </submittedName>
</protein>